<dbReference type="Proteomes" id="UP000324222">
    <property type="component" value="Unassembled WGS sequence"/>
</dbReference>
<reference evidence="1 2" key="1">
    <citation type="submission" date="2019-05" db="EMBL/GenBank/DDBJ databases">
        <title>Another draft genome of Portunus trituberculatus and its Hox gene families provides insights of decapod evolution.</title>
        <authorList>
            <person name="Jeong J.-H."/>
            <person name="Song I."/>
            <person name="Kim S."/>
            <person name="Choi T."/>
            <person name="Kim D."/>
            <person name="Ryu S."/>
            <person name="Kim W."/>
        </authorList>
    </citation>
    <scope>NUCLEOTIDE SEQUENCE [LARGE SCALE GENOMIC DNA]</scope>
    <source>
        <tissue evidence="1">Muscle</tissue>
    </source>
</reference>
<dbReference type="EMBL" id="VSRR010004309">
    <property type="protein sequence ID" value="MPC39254.1"/>
    <property type="molecule type" value="Genomic_DNA"/>
</dbReference>
<accession>A0A5B7F3T9</accession>
<sequence length="201" mass="21204">MGSDGGVYGSLPCDGTGLNKAQFTKASGVGTMHKTLAIFVSCGPFPACSVNPNHFKPSHLQHSRRHHHQAIASLYKSSSTTFASLPPPLHSLAWGGGHSFHTLVLILSQCSRKTIIPSKTSEITTQPPKSAHSSSNLSALGFHTPAVCLAYTQHNNSEVEQSGSSQASLPLLPFLTLSSSKLLRVMGCGSRVMVGDLGRNS</sequence>
<evidence type="ECO:0000313" key="2">
    <source>
        <dbReference type="Proteomes" id="UP000324222"/>
    </source>
</evidence>
<dbReference type="AlphaFoldDB" id="A0A5B7F3T9"/>
<gene>
    <name evidence="1" type="ORF">E2C01_032784</name>
</gene>
<organism evidence="1 2">
    <name type="scientific">Portunus trituberculatus</name>
    <name type="common">Swimming crab</name>
    <name type="synonym">Neptunus trituberculatus</name>
    <dbReference type="NCBI Taxonomy" id="210409"/>
    <lineage>
        <taxon>Eukaryota</taxon>
        <taxon>Metazoa</taxon>
        <taxon>Ecdysozoa</taxon>
        <taxon>Arthropoda</taxon>
        <taxon>Crustacea</taxon>
        <taxon>Multicrustacea</taxon>
        <taxon>Malacostraca</taxon>
        <taxon>Eumalacostraca</taxon>
        <taxon>Eucarida</taxon>
        <taxon>Decapoda</taxon>
        <taxon>Pleocyemata</taxon>
        <taxon>Brachyura</taxon>
        <taxon>Eubrachyura</taxon>
        <taxon>Portunoidea</taxon>
        <taxon>Portunidae</taxon>
        <taxon>Portuninae</taxon>
        <taxon>Portunus</taxon>
    </lineage>
</organism>
<keyword evidence="2" id="KW-1185">Reference proteome</keyword>
<name>A0A5B7F3T9_PORTR</name>
<proteinExistence type="predicted"/>
<evidence type="ECO:0000313" key="1">
    <source>
        <dbReference type="EMBL" id="MPC39254.1"/>
    </source>
</evidence>
<protein>
    <submittedName>
        <fullName evidence="1">Uncharacterized protein</fullName>
    </submittedName>
</protein>
<comment type="caution">
    <text evidence="1">The sequence shown here is derived from an EMBL/GenBank/DDBJ whole genome shotgun (WGS) entry which is preliminary data.</text>
</comment>